<evidence type="ECO:0000313" key="3">
    <source>
        <dbReference type="Proteomes" id="UP000653305"/>
    </source>
</evidence>
<proteinExistence type="predicted"/>
<reference evidence="2" key="1">
    <citation type="submission" date="2020-07" db="EMBL/GenBank/DDBJ databases">
        <title>Ethylene signaling mediates host invasion by parasitic plants.</title>
        <authorList>
            <person name="Yoshida S."/>
        </authorList>
    </citation>
    <scope>NUCLEOTIDE SEQUENCE</scope>
    <source>
        <strain evidence="2">Okayama</strain>
    </source>
</reference>
<protein>
    <submittedName>
        <fullName evidence="2">Uncharacterized protein</fullName>
    </submittedName>
</protein>
<gene>
    <name evidence="2" type="ORF">PHJA_000916400</name>
</gene>
<feature type="compositionally biased region" description="Basic residues" evidence="1">
    <location>
        <begin position="25"/>
        <end position="36"/>
    </location>
</feature>
<dbReference type="EMBL" id="BMAC01000152">
    <property type="protein sequence ID" value="GFP87727.1"/>
    <property type="molecule type" value="Genomic_DNA"/>
</dbReference>
<dbReference type="AlphaFoldDB" id="A0A830BJY1"/>
<dbReference type="OrthoDB" id="1095098at2759"/>
<comment type="caution">
    <text evidence="2">The sequence shown here is derived from an EMBL/GenBank/DDBJ whole genome shotgun (WGS) entry which is preliminary data.</text>
</comment>
<feature type="region of interest" description="Disordered" evidence="1">
    <location>
        <begin position="1"/>
        <end position="36"/>
    </location>
</feature>
<dbReference type="PANTHER" id="PTHR33972:SF26">
    <property type="match status" value="1"/>
</dbReference>
<organism evidence="2 3">
    <name type="scientific">Phtheirospermum japonicum</name>
    <dbReference type="NCBI Taxonomy" id="374723"/>
    <lineage>
        <taxon>Eukaryota</taxon>
        <taxon>Viridiplantae</taxon>
        <taxon>Streptophyta</taxon>
        <taxon>Embryophyta</taxon>
        <taxon>Tracheophyta</taxon>
        <taxon>Spermatophyta</taxon>
        <taxon>Magnoliopsida</taxon>
        <taxon>eudicotyledons</taxon>
        <taxon>Gunneridae</taxon>
        <taxon>Pentapetalae</taxon>
        <taxon>asterids</taxon>
        <taxon>lamiids</taxon>
        <taxon>Lamiales</taxon>
        <taxon>Orobanchaceae</taxon>
        <taxon>Orobanchaceae incertae sedis</taxon>
        <taxon>Phtheirospermum</taxon>
    </lineage>
</organism>
<name>A0A830BJY1_9LAMI</name>
<keyword evidence="3" id="KW-1185">Reference proteome</keyword>
<dbReference type="PANTHER" id="PTHR33972">
    <property type="entry name" value="EXPRESSED PROTEIN"/>
    <property type="match status" value="1"/>
</dbReference>
<dbReference type="Proteomes" id="UP000653305">
    <property type="component" value="Unassembled WGS sequence"/>
</dbReference>
<evidence type="ECO:0000313" key="2">
    <source>
        <dbReference type="EMBL" id="GFP87727.1"/>
    </source>
</evidence>
<evidence type="ECO:0000256" key="1">
    <source>
        <dbReference type="SAM" id="MobiDB-lite"/>
    </source>
</evidence>
<sequence length="187" mass="20724">MAMSRFLSQSLPRSSPHYPATALMSHHRHHSSKSRHAHLNEVTEIDQASSSSADPGGEAAAEIIALGIKRIEDAIHNIIVRRSALDWLPFLSGSSYWVPPHASAVRRSGAASQHRAVSMIDVVGKLAALRVKRNQGLPLDLLSEDENMSFTSTKGWPASSFYIEGNRFDLDSVFDRNGYMERLKFDL</sequence>
<accession>A0A830BJY1</accession>
<feature type="compositionally biased region" description="Polar residues" evidence="1">
    <location>
        <begin position="1"/>
        <end position="13"/>
    </location>
</feature>